<dbReference type="HOGENOM" id="CLU_060309_0_0_10"/>
<proteinExistence type="predicted"/>
<evidence type="ECO:0000313" key="2">
    <source>
        <dbReference type="Proteomes" id="UP000006694"/>
    </source>
</evidence>
<dbReference type="AlphaFoldDB" id="A5FN39"/>
<gene>
    <name evidence="1" type="ordered locus">Fjoh_0344</name>
</gene>
<dbReference type="RefSeq" id="WP_012022450.1">
    <property type="nucleotide sequence ID" value="NC_009441.1"/>
</dbReference>
<dbReference type="EMBL" id="CP000685">
    <property type="protein sequence ID" value="ABQ03380.1"/>
    <property type="molecule type" value="Genomic_DNA"/>
</dbReference>
<dbReference type="Proteomes" id="UP000006694">
    <property type="component" value="Chromosome"/>
</dbReference>
<dbReference type="Gene3D" id="3.40.50.2000">
    <property type="entry name" value="Glycogen Phosphorylase B"/>
    <property type="match status" value="2"/>
</dbReference>
<protein>
    <submittedName>
        <fullName evidence="1">Uncharacterized protein</fullName>
    </submittedName>
</protein>
<dbReference type="eggNOG" id="COG0438">
    <property type="taxonomic scope" value="Bacteria"/>
</dbReference>
<name>A5FN39_FLAJ1</name>
<sequence length="370" mass="42597">MKILFVLNKLKLDSGGAVVNNRNLYLLQNVYGEENIIIHEFEKEDKNTSILYSKYLSFFGGISNKTLKDISSILKKEDIQVVFISNSIYGLISKSIKRQFKNIIVITFFHNVEYLYIKDLFKSSKLKSRYFLPPFIKRVEQLSVNYSNLIIALNERDSKKLFSIYGRKADFLLPTSLETKKIEQPLLDEKFISETNNLELLFVGSNFYANIHGINWFINNVMTKVQNVNLSIVGNGLNDNIITNNKNTTIYGRVESLDLFYKKAQIVILPIFLGSGMKTKTAEALMYGKPILATSEALEGYDIKKIKDIGAQCETAEEFIEQINYFNQNRTELFDKGINSKNFFLENYSNEAITGLFKKTIDVRLKELMK</sequence>
<dbReference type="KEGG" id="fjo:Fjoh_0344"/>
<organism evidence="1 2">
    <name type="scientific">Flavobacterium johnsoniae (strain ATCC 17061 / DSM 2064 / JCM 8514 / BCRC 14874 / CCUG 350202 / NBRC 14942 / NCIMB 11054 / UW101)</name>
    <name type="common">Cytophaga johnsonae</name>
    <dbReference type="NCBI Taxonomy" id="376686"/>
    <lineage>
        <taxon>Bacteria</taxon>
        <taxon>Pseudomonadati</taxon>
        <taxon>Bacteroidota</taxon>
        <taxon>Flavobacteriia</taxon>
        <taxon>Flavobacteriales</taxon>
        <taxon>Flavobacteriaceae</taxon>
        <taxon>Flavobacterium</taxon>
    </lineage>
</organism>
<accession>A5FN39</accession>
<dbReference type="Pfam" id="PF13692">
    <property type="entry name" value="Glyco_trans_1_4"/>
    <property type="match status" value="1"/>
</dbReference>
<dbReference type="SUPFAM" id="SSF53756">
    <property type="entry name" value="UDP-Glycosyltransferase/glycogen phosphorylase"/>
    <property type="match status" value="1"/>
</dbReference>
<keyword evidence="2" id="KW-1185">Reference proteome</keyword>
<reference evidence="1 2" key="1">
    <citation type="journal article" date="2009" name="Appl. Environ. Microbiol.">
        <title>Novel features of the polysaccharide-digesting gliding bacterium Flavobacterium johnsoniae as revealed by genome sequence analysis.</title>
        <authorList>
            <person name="McBride M.J."/>
            <person name="Xie G."/>
            <person name="Martens E.C."/>
            <person name="Lapidus A."/>
            <person name="Henrissat B."/>
            <person name="Rhodes R.G."/>
            <person name="Goltsman E."/>
            <person name="Wang W."/>
            <person name="Xu J."/>
            <person name="Hunnicutt D.W."/>
            <person name="Staroscik A.M."/>
            <person name="Hoover T.R."/>
            <person name="Cheng Y.Q."/>
            <person name="Stein J.L."/>
        </authorList>
    </citation>
    <scope>NUCLEOTIDE SEQUENCE [LARGE SCALE GENOMIC DNA]</scope>
    <source>
        <strain evidence="2">ATCC 17061 / DSM 2064 / JCM 8514 / BCRC 14874 / CCUG 350202 / NBRC 14942 / NCIMB 11054 / UW101</strain>
    </source>
</reference>
<dbReference type="STRING" id="376686.Fjoh_0344"/>
<dbReference type="GeneID" id="31763208"/>
<evidence type="ECO:0000313" key="1">
    <source>
        <dbReference type="EMBL" id="ABQ03380.1"/>
    </source>
</evidence>
<dbReference type="OrthoDB" id="1059846at2"/>